<dbReference type="GO" id="GO:0008380">
    <property type="term" value="P:RNA splicing"/>
    <property type="evidence" value="ECO:0007669"/>
    <property type="project" value="UniProtKB-KW"/>
</dbReference>
<proteinExistence type="inferred from homology"/>
<feature type="region of interest" description="Disordered" evidence="6">
    <location>
        <begin position="1216"/>
        <end position="1498"/>
    </location>
</feature>
<feature type="compositionally biased region" description="Basic and acidic residues" evidence="6">
    <location>
        <begin position="585"/>
        <end position="679"/>
    </location>
</feature>
<comment type="caution">
    <text evidence="8">The sequence shown here is derived from an EMBL/GenBank/DDBJ whole genome shotgun (WGS) entry which is preliminary data.</text>
</comment>
<keyword evidence="9" id="KW-1185">Reference proteome</keyword>
<dbReference type="PANTHER" id="PTHR18034:SF3">
    <property type="entry name" value="PRE-MRNA-SPLICING FACTOR CWC22 HOMOLOG"/>
    <property type="match status" value="1"/>
</dbReference>
<dbReference type="GO" id="GO:0016607">
    <property type="term" value="C:nuclear speck"/>
    <property type="evidence" value="ECO:0007669"/>
    <property type="project" value="UniProtKB-SubCell"/>
</dbReference>
<evidence type="ECO:0000256" key="1">
    <source>
        <dbReference type="ARBA" id="ARBA00004324"/>
    </source>
</evidence>
<dbReference type="Pfam" id="PF02847">
    <property type="entry name" value="MA3"/>
    <property type="match status" value="1"/>
</dbReference>
<comment type="similarity">
    <text evidence="2">Belongs to the CWC22 family.</text>
</comment>
<feature type="compositionally biased region" description="Polar residues" evidence="6">
    <location>
        <begin position="122"/>
        <end position="132"/>
    </location>
</feature>
<feature type="compositionally biased region" description="Acidic residues" evidence="6">
    <location>
        <begin position="987"/>
        <end position="1000"/>
    </location>
</feature>
<evidence type="ECO:0000259" key="7">
    <source>
        <dbReference type="PROSITE" id="PS51366"/>
    </source>
</evidence>
<evidence type="ECO:0000313" key="9">
    <source>
        <dbReference type="Proteomes" id="UP001634394"/>
    </source>
</evidence>
<feature type="compositionally biased region" description="Acidic residues" evidence="6">
    <location>
        <begin position="1222"/>
        <end position="1246"/>
    </location>
</feature>
<dbReference type="SMART" id="SM00543">
    <property type="entry name" value="MIF4G"/>
    <property type="match status" value="1"/>
</dbReference>
<feature type="compositionally biased region" description="Basic and acidic residues" evidence="6">
    <location>
        <begin position="102"/>
        <end position="114"/>
    </location>
</feature>
<feature type="compositionally biased region" description="Basic and acidic residues" evidence="6">
    <location>
        <begin position="270"/>
        <end position="281"/>
    </location>
</feature>
<dbReference type="InterPro" id="IPR050781">
    <property type="entry name" value="CWC22_splicing_factor"/>
</dbReference>
<feature type="compositionally biased region" description="Low complexity" evidence="6">
    <location>
        <begin position="319"/>
        <end position="332"/>
    </location>
</feature>
<dbReference type="PROSITE" id="PS51366">
    <property type="entry name" value="MI"/>
    <property type="match status" value="1"/>
</dbReference>
<feature type="compositionally biased region" description="Polar residues" evidence="6">
    <location>
        <begin position="179"/>
        <end position="190"/>
    </location>
</feature>
<feature type="compositionally biased region" description="Basic and acidic residues" evidence="6">
    <location>
        <begin position="153"/>
        <end position="163"/>
    </location>
</feature>
<dbReference type="Pfam" id="PF02854">
    <property type="entry name" value="MIF4G"/>
    <property type="match status" value="1"/>
</dbReference>
<dbReference type="InterPro" id="IPR003891">
    <property type="entry name" value="Initiation_fac_eIF4g_MI"/>
</dbReference>
<sequence>MPRKHRSRSPSSSESENNRENQEKKKESGTSDSDSDSDAESSVDSSGSESDDNRKKRDMQYEQRHSQSLEKRVSGVRSRDEIKQRDKNVVGGQDGRSRSSPKRPESYHRGSQEQRKRRSRSHSQGSFKGNESSYRDRRQSRSTSPKSRQTDTAGRKSVSDSKSRSTAAASKRSLEVRNRPQTQSGSSLSDSPPRKRSATRSVESGKKNSSSQRSRSASKASSLRNVDHKEPRSPSYSPRHRQNSSGGARTSRQDLAKQRSSPGSPRQKRGGVEKDKGHSEKSNPVSKGSPLKNRIHGVQKGSKSTSASPLVERYRQDQKSNQQSSSKSPASSVDNIQNLKRSKKSDLKRQRSSSGSSSPEEQYSTSRSNKERKSSSISKSPRQSSRPSNLNKDKLTRSRSRSREAAESFIKSSKEQKKLPTERKSSSSGSDSQSLGSRSRPQSTNKQAKPLGTSARISRSQSPKYQERSPKQKTLSSSVQIVRVSKKGKEDSHESGDQSKSRSPVRRGSVNTRHDMRRFESEAESGEITSSDSESEGSMIPAVRSAVQKSKTPEQQRGDRNNTLETETRDGSDSRKRRRFDPEEERDRRRNRERNMDDRDSYSARTDDRDDYGSRKRPRFDNRERDDRDVARRRDEGSISRPDQKRDEWALGKRPAEENKESDVGKPEAAEPAEKKAKTGADTLTSRAGGAYIPPAKLRAMQAAITDKSSVEYQRLSWEALKKSINGLVNKVNISNIINIVRELFQENIVRGRGLLARSIIQAQSASPTFTHVYAALVAIINTKFPQIGELILRRLVIQFKRGFKRNDKNICLSSTRFIAHLVNQQMVHEVLSLEILTLLLETPTDDSVEVAIGFLKESGQKLTEISQRSINAIFERLRNVLHEGTIDTRVQYMIEVMFAIRKDGFKDHPAVMEELDLVEEADQFTHMMTLEDANNAEEIINVFKPDPDFLQNEERYKVLKKEILDEGSDSESEGGSGSGSGSGDSDSSEEEGSDNEEGGEEKQTIVDNTETNLVILRRTIYLTVQSSLDFEECAHKMMKMDLKPGQEVELCNMILDCCAQLRTYEKFFGLLAQRFCQIDKKYITPFQTMFAEQYNTIHRLETNKLRNVAKFFGHLLFTDAISWGVLSAIRLNEEDTTSASRIFIKILFQELSEYMGLPKLNERLKDPTLQEYFEGLLPRDDPRKTRFAINFFTTIGLGGLTDDLRDHLKNVSKKLMKQKQEEEEEESSSSSSDEDKEDEVDEGKEDESGSNNSSSSEDSESDSNDSSGSSSSSDEDQGKKKSREKVQKPKDRQKERDKYNGVLKEKTESKDKKKRSDSDHDERSMRQDKRERRSKEVKNDMDENSRHQSMKKKSDRNNDRTELDSTGVYKRNRNDKENDRVSDRDSRKKNDRRNFDDRVGGSGTRETEERDSDELRNNSERSRDRTSDHVHPLERNKKDKQEVGSGSKDYRRRSRSFDRQRWGHNSSPKEVRRKDRYRRSVSEEHMNDVGRDSRRKR</sequence>
<gene>
    <name evidence="8" type="ORF">ACJMK2_014451</name>
</gene>
<feature type="compositionally biased region" description="Basic and acidic residues" evidence="6">
    <location>
        <begin position="1277"/>
        <end position="1347"/>
    </location>
</feature>
<feature type="compositionally biased region" description="Polar residues" evidence="6">
    <location>
        <begin position="455"/>
        <end position="464"/>
    </location>
</feature>
<feature type="domain" description="MI" evidence="7">
    <location>
        <begin position="1016"/>
        <end position="1132"/>
    </location>
</feature>
<dbReference type="Proteomes" id="UP001634394">
    <property type="component" value="Unassembled WGS sequence"/>
</dbReference>
<evidence type="ECO:0000256" key="5">
    <source>
        <dbReference type="ARBA" id="ARBA00023242"/>
    </source>
</evidence>
<dbReference type="SMART" id="SM00544">
    <property type="entry name" value="MA3"/>
    <property type="match status" value="1"/>
</dbReference>
<accession>A0ABD3V0P8</accession>
<comment type="subcellular location">
    <subcellularLocation>
        <location evidence="1">Nucleus speckle</location>
    </subcellularLocation>
</comment>
<feature type="region of interest" description="Disordered" evidence="6">
    <location>
        <begin position="964"/>
        <end position="1007"/>
    </location>
</feature>
<dbReference type="SUPFAM" id="SSF48371">
    <property type="entry name" value="ARM repeat"/>
    <property type="match status" value="1"/>
</dbReference>
<dbReference type="Gene3D" id="1.25.40.180">
    <property type="match status" value="1"/>
</dbReference>
<dbReference type="InterPro" id="IPR016024">
    <property type="entry name" value="ARM-type_fold"/>
</dbReference>
<feature type="compositionally biased region" description="Low complexity" evidence="6">
    <location>
        <begin position="207"/>
        <end position="222"/>
    </location>
</feature>
<keyword evidence="5" id="KW-0539">Nucleus</keyword>
<feature type="compositionally biased region" description="Basic and acidic residues" evidence="6">
    <location>
        <begin position="51"/>
        <end position="88"/>
    </location>
</feature>
<reference evidence="8 9" key="1">
    <citation type="submission" date="2024-11" db="EMBL/GenBank/DDBJ databases">
        <title>Chromosome-level genome assembly of the freshwater bivalve Anodonta woodiana.</title>
        <authorList>
            <person name="Chen X."/>
        </authorList>
    </citation>
    <scope>NUCLEOTIDE SEQUENCE [LARGE SCALE GENOMIC DNA]</scope>
    <source>
        <strain evidence="8">MN2024</strain>
        <tissue evidence="8">Gills</tissue>
    </source>
</reference>
<feature type="compositionally biased region" description="Basic and acidic residues" evidence="6">
    <location>
        <begin position="16"/>
        <end position="29"/>
    </location>
</feature>
<feature type="region of interest" description="Disordered" evidence="6">
    <location>
        <begin position="1"/>
        <end position="688"/>
    </location>
</feature>
<evidence type="ECO:0000256" key="2">
    <source>
        <dbReference type="ARBA" id="ARBA00006856"/>
    </source>
</evidence>
<protein>
    <recommendedName>
        <fullName evidence="7">MI domain-containing protein</fullName>
    </recommendedName>
</protein>
<feature type="compositionally biased region" description="Low complexity" evidence="6">
    <location>
        <begin position="426"/>
        <end position="440"/>
    </location>
</feature>
<feature type="compositionally biased region" description="Basic and acidic residues" evidence="6">
    <location>
        <begin position="1456"/>
        <end position="1498"/>
    </location>
</feature>
<dbReference type="FunFam" id="1.25.40.180:FF:000004">
    <property type="entry name" value="pre-mRNA-splicing factor CWC22 homolog"/>
    <property type="match status" value="1"/>
</dbReference>
<organism evidence="8 9">
    <name type="scientific">Sinanodonta woodiana</name>
    <name type="common">Chinese pond mussel</name>
    <name type="synonym">Anodonta woodiana</name>
    <dbReference type="NCBI Taxonomy" id="1069815"/>
    <lineage>
        <taxon>Eukaryota</taxon>
        <taxon>Metazoa</taxon>
        <taxon>Spiralia</taxon>
        <taxon>Lophotrochozoa</taxon>
        <taxon>Mollusca</taxon>
        <taxon>Bivalvia</taxon>
        <taxon>Autobranchia</taxon>
        <taxon>Heteroconchia</taxon>
        <taxon>Palaeoheterodonta</taxon>
        <taxon>Unionida</taxon>
        <taxon>Unionoidea</taxon>
        <taxon>Unionidae</taxon>
        <taxon>Unioninae</taxon>
        <taxon>Sinanodonta</taxon>
    </lineage>
</organism>
<feature type="compositionally biased region" description="Basic and acidic residues" evidence="6">
    <location>
        <begin position="487"/>
        <end position="500"/>
    </location>
</feature>
<feature type="compositionally biased region" description="Low complexity" evidence="6">
    <location>
        <begin position="352"/>
        <end position="367"/>
    </location>
</feature>
<feature type="compositionally biased region" description="Polar residues" evidence="6">
    <location>
        <begin position="141"/>
        <end position="152"/>
    </location>
</feature>
<feature type="compositionally biased region" description="Basic and acidic residues" evidence="6">
    <location>
        <begin position="1373"/>
        <end position="1443"/>
    </location>
</feature>
<feature type="compositionally biased region" description="Low complexity" evidence="6">
    <location>
        <begin position="375"/>
        <end position="388"/>
    </location>
</feature>
<evidence type="ECO:0000256" key="3">
    <source>
        <dbReference type="ARBA" id="ARBA00022664"/>
    </source>
</evidence>
<evidence type="ECO:0000313" key="8">
    <source>
        <dbReference type="EMBL" id="KAL3855231.1"/>
    </source>
</evidence>
<keyword evidence="4" id="KW-0508">mRNA splicing</keyword>
<feature type="compositionally biased region" description="Basic and acidic residues" evidence="6">
    <location>
        <begin position="512"/>
        <end position="521"/>
    </location>
</feature>
<dbReference type="PANTHER" id="PTHR18034">
    <property type="entry name" value="CELL CYCLE CONTROL PROTEIN CWF22-RELATED"/>
    <property type="match status" value="1"/>
</dbReference>
<name>A0ABD3V0P8_SINWO</name>
<dbReference type="EMBL" id="JBJQND010000014">
    <property type="protein sequence ID" value="KAL3855231.1"/>
    <property type="molecule type" value="Genomic_DNA"/>
</dbReference>
<keyword evidence="3" id="KW-0507">mRNA processing</keyword>
<dbReference type="InterPro" id="IPR003890">
    <property type="entry name" value="MIF4G-like_typ-3"/>
</dbReference>
<dbReference type="GO" id="GO:0006397">
    <property type="term" value="P:mRNA processing"/>
    <property type="evidence" value="ECO:0007669"/>
    <property type="project" value="UniProtKB-KW"/>
</dbReference>
<evidence type="ECO:0000256" key="4">
    <source>
        <dbReference type="ARBA" id="ARBA00023187"/>
    </source>
</evidence>
<evidence type="ECO:0000256" key="6">
    <source>
        <dbReference type="SAM" id="MobiDB-lite"/>
    </source>
</evidence>
<feature type="compositionally biased region" description="Basic and acidic residues" evidence="6">
    <location>
        <begin position="551"/>
        <end position="574"/>
    </location>
</feature>
<feature type="compositionally biased region" description="Basic and acidic residues" evidence="6">
    <location>
        <begin position="391"/>
        <end position="425"/>
    </location>
</feature>